<dbReference type="GO" id="GO:0004252">
    <property type="term" value="F:serine-type endopeptidase activity"/>
    <property type="evidence" value="ECO:0007669"/>
    <property type="project" value="InterPro"/>
</dbReference>
<keyword evidence="2" id="KW-0732">Signal</keyword>
<dbReference type="InterPro" id="IPR031986">
    <property type="entry name" value="GD_N"/>
</dbReference>
<feature type="signal peptide" evidence="2">
    <location>
        <begin position="1"/>
        <end position="23"/>
    </location>
</feature>
<feature type="chain" id="PRO_5043351457" evidence="2">
    <location>
        <begin position="24"/>
        <end position="464"/>
    </location>
</feature>
<keyword evidence="4" id="KW-0645">Protease</keyword>
<dbReference type="InterPro" id="IPR043504">
    <property type="entry name" value="Peptidase_S1_PA_chymotrypsin"/>
</dbReference>
<dbReference type="CDD" id="cd00190">
    <property type="entry name" value="Tryp_SPc"/>
    <property type="match status" value="1"/>
</dbReference>
<proteinExistence type="predicted"/>
<dbReference type="EMBL" id="JASPKY010000145">
    <property type="protein sequence ID" value="KAK9730528.1"/>
    <property type="molecule type" value="Genomic_DNA"/>
</dbReference>
<dbReference type="SUPFAM" id="SSF50494">
    <property type="entry name" value="Trypsin-like serine proteases"/>
    <property type="match status" value="1"/>
</dbReference>
<reference evidence="4 5" key="1">
    <citation type="journal article" date="2024" name="BMC Genomics">
        <title>De novo assembly and annotation of Popillia japonica's genome with initial clues to its potential as an invasive pest.</title>
        <authorList>
            <person name="Cucini C."/>
            <person name="Boschi S."/>
            <person name="Funari R."/>
            <person name="Cardaioli E."/>
            <person name="Iannotti N."/>
            <person name="Marturano G."/>
            <person name="Paoli F."/>
            <person name="Bruttini M."/>
            <person name="Carapelli A."/>
            <person name="Frati F."/>
            <person name="Nardi F."/>
        </authorList>
    </citation>
    <scope>NUCLEOTIDE SEQUENCE [LARGE SCALE GENOMIC DNA]</scope>
    <source>
        <strain evidence="4">DMR45628</strain>
    </source>
</reference>
<dbReference type="InterPro" id="IPR051333">
    <property type="entry name" value="CLIP_Serine_Protease"/>
</dbReference>
<dbReference type="Pfam" id="PF00089">
    <property type="entry name" value="Trypsin"/>
    <property type="match status" value="2"/>
</dbReference>
<dbReference type="Pfam" id="PF16030">
    <property type="entry name" value="GD_N"/>
    <property type="match status" value="1"/>
</dbReference>
<dbReference type="FunFam" id="2.40.10.10:FF:000068">
    <property type="entry name" value="transmembrane protease serine 2"/>
    <property type="match status" value="1"/>
</dbReference>
<name>A0AAW1L8R0_POPJA</name>
<feature type="domain" description="Peptidase S1" evidence="3">
    <location>
        <begin position="190"/>
        <end position="462"/>
    </location>
</feature>
<keyword evidence="1" id="KW-1015">Disulfide bond</keyword>
<keyword evidence="5" id="KW-1185">Reference proteome</keyword>
<dbReference type="PANTHER" id="PTHR24260:SF143">
    <property type="entry name" value="SERINE PROTEASE GD-LIKE PROTEIN"/>
    <property type="match status" value="1"/>
</dbReference>
<organism evidence="4 5">
    <name type="scientific">Popillia japonica</name>
    <name type="common">Japanese beetle</name>
    <dbReference type="NCBI Taxonomy" id="7064"/>
    <lineage>
        <taxon>Eukaryota</taxon>
        <taxon>Metazoa</taxon>
        <taxon>Ecdysozoa</taxon>
        <taxon>Arthropoda</taxon>
        <taxon>Hexapoda</taxon>
        <taxon>Insecta</taxon>
        <taxon>Pterygota</taxon>
        <taxon>Neoptera</taxon>
        <taxon>Endopterygota</taxon>
        <taxon>Coleoptera</taxon>
        <taxon>Polyphaga</taxon>
        <taxon>Scarabaeiformia</taxon>
        <taxon>Scarabaeidae</taxon>
        <taxon>Rutelinae</taxon>
        <taxon>Popillia</taxon>
    </lineage>
</organism>
<comment type="caution">
    <text evidence="4">The sequence shown here is derived from an EMBL/GenBank/DDBJ whole genome shotgun (WGS) entry which is preliminary data.</text>
</comment>
<dbReference type="Gene3D" id="2.40.10.10">
    <property type="entry name" value="Trypsin-like serine proteases"/>
    <property type="match status" value="2"/>
</dbReference>
<gene>
    <name evidence="4" type="ORF">QE152_g14448</name>
</gene>
<evidence type="ECO:0000313" key="5">
    <source>
        <dbReference type="Proteomes" id="UP001458880"/>
    </source>
</evidence>
<sequence length="464" mass="51923">MSLKKNLILLCFSYVFLILPVFGQQYPLVNCPEVFKYAYDLKYGGHYGLVTVKKDESSISEIQINMSVNAQEHVYSNIQIITLSRTEDFFYKDSILKYAVRFPIQRIVPKLLLLQFNNRILCHGTADPLIPGTVQTHMWAKSTVTTYGPFQSTQVFTQTSTEKQEVASSHQSMISFPAISTTKLPYQCGLFGGGAKDKQQSSAQNFPWLAAVVYKQNSDYKFQCAGNLVSDKHVITAGTCVQNVKQNPTGNNDFFILLGKLDAKTNPKDSTVRKARDIVVHPNFKDKSADSNIAIIFLSEPVIFTPTIGPICLWNGKVSEPVIFTPTIGPICLWNGKDDLDDIVGKMGTFVGWGQEQETRKPRNAELPIVSKEQCLKSNKIFQEVLSSAILCAGLPDNTNKLCADNTGAGLILKDNISEKWFLRGVVTSYKRDPISFSCDLAHYAIFTDVAKSRRWIEKEMGKY</sequence>
<dbReference type="InterPro" id="IPR009003">
    <property type="entry name" value="Peptidase_S1_PA"/>
</dbReference>
<accession>A0AAW1L8R0</accession>
<dbReference type="PANTHER" id="PTHR24260">
    <property type="match status" value="1"/>
</dbReference>
<evidence type="ECO:0000259" key="3">
    <source>
        <dbReference type="PROSITE" id="PS50240"/>
    </source>
</evidence>
<dbReference type="InterPro" id="IPR001254">
    <property type="entry name" value="Trypsin_dom"/>
</dbReference>
<dbReference type="GO" id="GO:0006508">
    <property type="term" value="P:proteolysis"/>
    <property type="evidence" value="ECO:0007669"/>
    <property type="project" value="UniProtKB-KW"/>
</dbReference>
<evidence type="ECO:0000256" key="2">
    <source>
        <dbReference type="SAM" id="SignalP"/>
    </source>
</evidence>
<dbReference type="AlphaFoldDB" id="A0AAW1L8R0"/>
<evidence type="ECO:0000256" key="1">
    <source>
        <dbReference type="ARBA" id="ARBA00023157"/>
    </source>
</evidence>
<evidence type="ECO:0000313" key="4">
    <source>
        <dbReference type="EMBL" id="KAK9730528.1"/>
    </source>
</evidence>
<dbReference type="SMART" id="SM00020">
    <property type="entry name" value="Tryp_SPc"/>
    <property type="match status" value="1"/>
</dbReference>
<keyword evidence="4" id="KW-0378">Hydrolase</keyword>
<dbReference type="Proteomes" id="UP001458880">
    <property type="component" value="Unassembled WGS sequence"/>
</dbReference>
<dbReference type="PROSITE" id="PS50240">
    <property type="entry name" value="TRYPSIN_DOM"/>
    <property type="match status" value="1"/>
</dbReference>
<protein>
    <submittedName>
        <fullName evidence="4">Serine protease gd N-terminus</fullName>
    </submittedName>
</protein>